<dbReference type="EMBL" id="JABANM010023079">
    <property type="protein sequence ID" value="KAF4718505.1"/>
    <property type="molecule type" value="Genomic_DNA"/>
</dbReference>
<dbReference type="Proteomes" id="UP000574390">
    <property type="component" value="Unassembled WGS sequence"/>
</dbReference>
<keyword evidence="4" id="KW-0808">Transferase</keyword>
<dbReference type="InterPro" id="IPR007644">
    <property type="entry name" value="RNA_pol_bsu_protrusion"/>
</dbReference>
<dbReference type="InterPro" id="IPR037034">
    <property type="entry name" value="RNA_pol_Rpb2_2_sf"/>
</dbReference>
<comment type="caution">
    <text evidence="11">The sequence shown here is derived from an EMBL/GenBank/DDBJ whole genome shotgun (WGS) entry which is preliminary data.</text>
</comment>
<dbReference type="AlphaFoldDB" id="A0A7J6RD05"/>
<evidence type="ECO:0000256" key="2">
    <source>
        <dbReference type="ARBA" id="ARBA00012418"/>
    </source>
</evidence>
<gene>
    <name evidence="11" type="primary">POLR1B_5</name>
    <name evidence="11" type="ORF">FOZ62_025236</name>
</gene>
<evidence type="ECO:0000259" key="9">
    <source>
        <dbReference type="Pfam" id="PF04563"/>
    </source>
</evidence>
<dbReference type="PANTHER" id="PTHR20856">
    <property type="entry name" value="DNA-DIRECTED RNA POLYMERASE I SUBUNIT 2"/>
    <property type="match status" value="1"/>
</dbReference>
<feature type="domain" description="RNA polymerase beta subunit protrusion" evidence="9">
    <location>
        <begin position="48"/>
        <end position="445"/>
    </location>
</feature>
<dbReference type="GO" id="GO:0003677">
    <property type="term" value="F:DNA binding"/>
    <property type="evidence" value="ECO:0007669"/>
    <property type="project" value="InterPro"/>
</dbReference>
<evidence type="ECO:0000256" key="6">
    <source>
        <dbReference type="ARBA" id="ARBA00023163"/>
    </source>
</evidence>
<dbReference type="GO" id="GO:0000428">
    <property type="term" value="C:DNA-directed RNA polymerase complex"/>
    <property type="evidence" value="ECO:0007669"/>
    <property type="project" value="UniProtKB-KW"/>
</dbReference>
<feature type="region of interest" description="Disordered" evidence="8">
    <location>
        <begin position="1"/>
        <end position="20"/>
    </location>
</feature>
<evidence type="ECO:0000313" key="12">
    <source>
        <dbReference type="Proteomes" id="UP000574390"/>
    </source>
</evidence>
<evidence type="ECO:0000256" key="8">
    <source>
        <dbReference type="SAM" id="MobiDB-lite"/>
    </source>
</evidence>
<feature type="domain" description="RNA polymerase Rpb2" evidence="10">
    <location>
        <begin position="503"/>
        <end position="567"/>
    </location>
</feature>
<dbReference type="Gene3D" id="3.90.1110.10">
    <property type="entry name" value="RNA polymerase Rpb2, domain 2"/>
    <property type="match status" value="1"/>
</dbReference>
<reference evidence="11 12" key="1">
    <citation type="submission" date="2020-04" db="EMBL/GenBank/DDBJ databases">
        <title>Perkinsus olseni comparative genomics.</title>
        <authorList>
            <person name="Bogema D.R."/>
        </authorList>
    </citation>
    <scope>NUCLEOTIDE SEQUENCE [LARGE SCALE GENOMIC DNA]</scope>
    <source>
        <strain evidence="11">ATCC PRA-205</strain>
    </source>
</reference>
<dbReference type="InterPro" id="IPR007645">
    <property type="entry name" value="RNA_pol_Rpb2_3"/>
</dbReference>
<keyword evidence="6" id="KW-0804">Transcription</keyword>
<feature type="non-terminal residue" evidence="11">
    <location>
        <position position="1"/>
    </location>
</feature>
<dbReference type="Pfam" id="PF04565">
    <property type="entry name" value="RNA_pol_Rpb2_3"/>
    <property type="match status" value="1"/>
</dbReference>
<dbReference type="GO" id="GO:0003899">
    <property type="term" value="F:DNA-directed RNA polymerase activity"/>
    <property type="evidence" value="ECO:0007669"/>
    <property type="project" value="UniProtKB-EC"/>
</dbReference>
<evidence type="ECO:0000259" key="10">
    <source>
        <dbReference type="Pfam" id="PF04565"/>
    </source>
</evidence>
<keyword evidence="3 11" id="KW-0240">DNA-directed RNA polymerase</keyword>
<dbReference type="GO" id="GO:0006351">
    <property type="term" value="P:DNA-templated transcription"/>
    <property type="evidence" value="ECO:0007669"/>
    <property type="project" value="InterPro"/>
</dbReference>
<protein>
    <recommendedName>
        <fullName evidence="2">DNA-directed RNA polymerase</fullName>
        <ecNumber evidence="2">2.7.7.6</ecNumber>
    </recommendedName>
</protein>
<dbReference type="Pfam" id="PF04563">
    <property type="entry name" value="RNA_pol_Rpb2_1"/>
    <property type="match status" value="1"/>
</dbReference>
<dbReference type="GO" id="GO:0032549">
    <property type="term" value="F:ribonucleoside binding"/>
    <property type="evidence" value="ECO:0007669"/>
    <property type="project" value="InterPro"/>
</dbReference>
<keyword evidence="5" id="KW-0548">Nucleotidyltransferase</keyword>
<dbReference type="SUPFAM" id="SSF64484">
    <property type="entry name" value="beta and beta-prime subunits of DNA dependent RNA-polymerase"/>
    <property type="match status" value="1"/>
</dbReference>
<dbReference type="InterPro" id="IPR015712">
    <property type="entry name" value="DNA-dir_RNA_pol_su2"/>
</dbReference>
<proteinExistence type="inferred from homology"/>
<evidence type="ECO:0000256" key="1">
    <source>
        <dbReference type="ARBA" id="ARBA00006835"/>
    </source>
</evidence>
<comment type="similarity">
    <text evidence="1 7">Belongs to the RNA polymerase beta chain family.</text>
</comment>
<evidence type="ECO:0000256" key="7">
    <source>
        <dbReference type="RuleBase" id="RU000434"/>
    </source>
</evidence>
<evidence type="ECO:0000256" key="5">
    <source>
        <dbReference type="ARBA" id="ARBA00022695"/>
    </source>
</evidence>
<feature type="compositionally biased region" description="Basic and acidic residues" evidence="8">
    <location>
        <begin position="7"/>
        <end position="20"/>
    </location>
</feature>
<evidence type="ECO:0000313" key="11">
    <source>
        <dbReference type="EMBL" id="KAF4718505.1"/>
    </source>
</evidence>
<accession>A0A7J6RD05</accession>
<sequence length="590" mass="65299">MPQKAAKSQDKPPEKAGVEKWTPFDHPHYVQFNAPVDAWGARLLNDSVKPHVDSFNLFTNEILGLMPDDISPAEMTWHDGTTVRCWLSDLALHQPIRGEDVLDPRLLPTHCRQAHITYSGELSGTVNVSLGTGEPPVQMARVPLGLVPIMVRSEACHLHGMPPSKMVQCGEDPDERGGYFIVNGNEKVVRLLIMPKSNFPVALYRPSFSNRGPLYSAYAVQMRSMRPDLTTQTVTMHYRKDGTCWVRFTYLKNEYLIPLMLLLKCLAPDELNSERSLFELLCDGLMADTFVAERVTCMLEQMRTHPELKHVHSREDALYYLGSKFEVVFREKRGAGVSLDGIALEVDDSAMSPVEKSVSVARRLLDSLMLVHCPKGAEGGKAKVDCLVLIFRKLMALVRGDIAPDNADAMDVQELLLPGQLFGALLKEVLQSSLLRLEGALAKKSRQAQVGKGRAPTVLSAELIRNTFMGVCDVTKRMESFLATGNLTSRSGLDLQQTTGFTVVADKLNAYRYLSHFRAVHRGSFFQEMKTTSVRKLLPETWGFLCPVHTPDGTPCGLLNHLAAPCQPVVRVASPEGVIPGLEAELASLG</sequence>
<organism evidence="11 12">
    <name type="scientific">Perkinsus olseni</name>
    <name type="common">Perkinsus atlanticus</name>
    <dbReference type="NCBI Taxonomy" id="32597"/>
    <lineage>
        <taxon>Eukaryota</taxon>
        <taxon>Sar</taxon>
        <taxon>Alveolata</taxon>
        <taxon>Perkinsozoa</taxon>
        <taxon>Perkinsea</taxon>
        <taxon>Perkinsida</taxon>
        <taxon>Perkinsidae</taxon>
        <taxon>Perkinsus</taxon>
    </lineage>
</organism>
<dbReference type="EC" id="2.7.7.6" evidence="2"/>
<evidence type="ECO:0000256" key="3">
    <source>
        <dbReference type="ARBA" id="ARBA00022478"/>
    </source>
</evidence>
<name>A0A7J6RD05_PEROL</name>
<dbReference type="Gene3D" id="3.90.1100.10">
    <property type="match status" value="2"/>
</dbReference>
<evidence type="ECO:0000256" key="4">
    <source>
        <dbReference type="ARBA" id="ARBA00022679"/>
    </source>
</evidence>